<dbReference type="InterPro" id="IPR002018">
    <property type="entry name" value="CarbesteraseB"/>
</dbReference>
<keyword evidence="2" id="KW-0719">Serine esterase</keyword>
<feature type="chain" id="PRO_5040558268" description="Carboxylic ester hydrolase" evidence="5">
    <location>
        <begin position="21"/>
        <end position="626"/>
    </location>
</feature>
<protein>
    <recommendedName>
        <fullName evidence="5">Carboxylic ester hydrolase</fullName>
        <ecNumber evidence="5">3.1.1.-</ecNumber>
    </recommendedName>
</protein>
<feature type="domain" description="Carboxylesterase type B" evidence="6">
    <location>
        <begin position="35"/>
        <end position="563"/>
    </location>
</feature>
<dbReference type="GO" id="GO:0052689">
    <property type="term" value="F:carboxylic ester hydrolase activity"/>
    <property type="evidence" value="ECO:0007669"/>
    <property type="project" value="UniProtKB-KW"/>
</dbReference>
<evidence type="ECO:0000259" key="6">
    <source>
        <dbReference type="Pfam" id="PF00135"/>
    </source>
</evidence>
<dbReference type="InterPro" id="IPR029058">
    <property type="entry name" value="AB_hydrolase_fold"/>
</dbReference>
<reference evidence="7" key="1">
    <citation type="submission" date="2020-11" db="EMBL/GenBank/DDBJ databases">
        <authorList>
            <person name="Tran Van P."/>
        </authorList>
    </citation>
    <scope>NUCLEOTIDE SEQUENCE</scope>
</reference>
<feature type="signal peptide" evidence="5">
    <location>
        <begin position="1"/>
        <end position="20"/>
    </location>
</feature>
<dbReference type="Gene3D" id="3.40.50.1820">
    <property type="entry name" value="alpha/beta hydrolase"/>
    <property type="match status" value="1"/>
</dbReference>
<keyword evidence="5" id="KW-0732">Signal</keyword>
<gene>
    <name evidence="7" type="ORF">CTOB1V02_LOCUS2290</name>
</gene>
<proteinExistence type="inferred from homology"/>
<dbReference type="AlphaFoldDB" id="A0A7R8W3T6"/>
<keyword evidence="4" id="KW-0325">Glycoprotein</keyword>
<accession>A0A7R8W3T6</accession>
<evidence type="ECO:0000313" key="7">
    <source>
        <dbReference type="EMBL" id="CAD7224323.1"/>
    </source>
</evidence>
<evidence type="ECO:0000256" key="5">
    <source>
        <dbReference type="RuleBase" id="RU361235"/>
    </source>
</evidence>
<comment type="similarity">
    <text evidence="1 5">Belongs to the type-B carboxylesterase/lipase family.</text>
</comment>
<sequence length="626" mass="69329">MASKTAVVTYLCAFLALVLSSPIQDDDSNKGLYDHRVETTLGPVIGTRATTTVPGLRQVYSFFGIPYAADTSGQNRFRPPQPRAPWTEDLDCTSKDRLKAGSCLQEDGLSAGTLQGSEDCLQLAVYSRQIPKWHTPNPNLPVMIFIYGGGFSTGDAQVYNHWKLLDHDIVLVVPNYRVGLLGFLSTHSDEAPGNAGLYDQLEALKWVQANIANFGGDPNRVTIFGESAGAVSVAHHVLSPLSAGLFQQAILQSGCPLSAWAVEENPLAYHEAFGPFTGCPWDPAHADDYVRCLRTIDGHTLITKQNEMIKSEMLQGRHGFRGISPVIQVTGGGQPSFITEQPAVSLSEGRFNRVPMIFGANKHEGSFVLGLVYEYHLEPLNLVNDLEFFNNEMVGRIAKMLEVAPDDDHPDSAPLIQTFDSHFFGKLPRDSFNSTAPGLIDFLGAAMLKNGTYNMAQMMVAHGIPTWFYSFEYAGEHSLFSFLFTEDLPFAGGVGHGDELIYQFGIPVLLNADDFNFAKSFIQLWVNFARDGNPSSDWPQLTASGEEYMVIDSPMSVRNGFRNTFTVAAEEYVANLRMPGYDHIKTHKRDRLEAEIRMKLLEGKKDFTWTEADEEEVQRKLNKESS</sequence>
<evidence type="ECO:0000256" key="2">
    <source>
        <dbReference type="ARBA" id="ARBA00022487"/>
    </source>
</evidence>
<dbReference type="Pfam" id="PF00135">
    <property type="entry name" value="COesterase"/>
    <property type="match status" value="1"/>
</dbReference>
<keyword evidence="3 5" id="KW-0378">Hydrolase</keyword>
<dbReference type="InterPro" id="IPR019826">
    <property type="entry name" value="Carboxylesterase_B_AS"/>
</dbReference>
<dbReference type="EMBL" id="OB660348">
    <property type="protein sequence ID" value="CAD7224323.1"/>
    <property type="molecule type" value="Genomic_DNA"/>
</dbReference>
<evidence type="ECO:0000256" key="3">
    <source>
        <dbReference type="ARBA" id="ARBA00022801"/>
    </source>
</evidence>
<dbReference type="PANTHER" id="PTHR43142:SF1">
    <property type="entry name" value="CARBOXYLIC ESTER HYDROLASE"/>
    <property type="match status" value="1"/>
</dbReference>
<dbReference type="SUPFAM" id="SSF53474">
    <property type="entry name" value="alpha/beta-Hydrolases"/>
    <property type="match status" value="1"/>
</dbReference>
<dbReference type="OrthoDB" id="3200163at2759"/>
<evidence type="ECO:0000256" key="1">
    <source>
        <dbReference type="ARBA" id="ARBA00005964"/>
    </source>
</evidence>
<dbReference type="PROSITE" id="PS00122">
    <property type="entry name" value="CARBOXYLESTERASE_B_1"/>
    <property type="match status" value="1"/>
</dbReference>
<organism evidence="7">
    <name type="scientific">Cyprideis torosa</name>
    <dbReference type="NCBI Taxonomy" id="163714"/>
    <lineage>
        <taxon>Eukaryota</taxon>
        <taxon>Metazoa</taxon>
        <taxon>Ecdysozoa</taxon>
        <taxon>Arthropoda</taxon>
        <taxon>Crustacea</taxon>
        <taxon>Oligostraca</taxon>
        <taxon>Ostracoda</taxon>
        <taxon>Podocopa</taxon>
        <taxon>Podocopida</taxon>
        <taxon>Cytherocopina</taxon>
        <taxon>Cytheroidea</taxon>
        <taxon>Cytherideidae</taxon>
        <taxon>Cyprideis</taxon>
    </lineage>
</organism>
<evidence type="ECO:0000256" key="4">
    <source>
        <dbReference type="ARBA" id="ARBA00023180"/>
    </source>
</evidence>
<name>A0A7R8W3T6_9CRUS</name>
<dbReference type="EC" id="3.1.1.-" evidence="5"/>
<dbReference type="PANTHER" id="PTHR43142">
    <property type="entry name" value="CARBOXYLIC ESTER HYDROLASE"/>
    <property type="match status" value="1"/>
</dbReference>